<evidence type="ECO:0000256" key="6">
    <source>
        <dbReference type="ARBA" id="ARBA00023125"/>
    </source>
</evidence>
<dbReference type="PROSITE" id="PS51050">
    <property type="entry name" value="ZF_CW"/>
    <property type="match status" value="1"/>
</dbReference>
<dbReference type="Gene3D" id="3.30.890.10">
    <property type="entry name" value="Methyl-cpg-binding Protein 2, Chain A"/>
    <property type="match status" value="1"/>
</dbReference>
<keyword evidence="4" id="KW-0862">Zinc</keyword>
<dbReference type="PANTHER" id="PTHR12396:SF0">
    <property type="entry name" value="METHYL-CPG BINDING DOMAIN PROTEIN-LIKE, ISOFORM C"/>
    <property type="match status" value="1"/>
</dbReference>
<dbReference type="InterPro" id="IPR011124">
    <property type="entry name" value="Znf_CW"/>
</dbReference>
<feature type="region of interest" description="Disordered" evidence="10">
    <location>
        <begin position="1"/>
        <end position="89"/>
    </location>
</feature>
<evidence type="ECO:0000256" key="8">
    <source>
        <dbReference type="ARBA" id="ARBA00023242"/>
    </source>
</evidence>
<keyword evidence="5" id="KW-0805">Transcription regulation</keyword>
<keyword evidence="8" id="KW-0539">Nucleus</keyword>
<keyword evidence="2" id="KW-0479">Metal-binding</keyword>
<feature type="region of interest" description="Disordered" evidence="10">
    <location>
        <begin position="340"/>
        <end position="400"/>
    </location>
</feature>
<dbReference type="SUPFAM" id="SSF54171">
    <property type="entry name" value="DNA-binding domain"/>
    <property type="match status" value="1"/>
</dbReference>
<feature type="domain" description="CW-type" evidence="12">
    <location>
        <begin position="152"/>
        <end position="211"/>
    </location>
</feature>
<evidence type="ECO:0000256" key="5">
    <source>
        <dbReference type="ARBA" id="ARBA00023015"/>
    </source>
</evidence>
<dbReference type="Proteomes" id="UP001202328">
    <property type="component" value="Unassembled WGS sequence"/>
</dbReference>
<feature type="compositionally biased region" description="Basic and acidic residues" evidence="10">
    <location>
        <begin position="48"/>
        <end position="61"/>
    </location>
</feature>
<evidence type="ECO:0008006" key="15">
    <source>
        <dbReference type="Google" id="ProtNLM"/>
    </source>
</evidence>
<dbReference type="Pfam" id="PF01429">
    <property type="entry name" value="MBD"/>
    <property type="match status" value="1"/>
</dbReference>
<evidence type="ECO:0000256" key="9">
    <source>
        <dbReference type="ARBA" id="ARBA00037139"/>
    </source>
</evidence>
<dbReference type="PANTHER" id="PTHR12396">
    <property type="entry name" value="METHYL-CPG BINDING PROTEIN, MBD"/>
    <property type="match status" value="1"/>
</dbReference>
<dbReference type="AlphaFoldDB" id="A0AAD4XXW6"/>
<dbReference type="SMART" id="SM00391">
    <property type="entry name" value="MBD"/>
    <property type="match status" value="1"/>
</dbReference>
<name>A0AAD4XXW6_9MAGN</name>
<dbReference type="GO" id="GO:0008270">
    <property type="term" value="F:zinc ion binding"/>
    <property type="evidence" value="ECO:0007669"/>
    <property type="project" value="UniProtKB-KW"/>
</dbReference>
<evidence type="ECO:0000256" key="3">
    <source>
        <dbReference type="ARBA" id="ARBA00022771"/>
    </source>
</evidence>
<proteinExistence type="predicted"/>
<dbReference type="PROSITE" id="PS50982">
    <property type="entry name" value="MBD"/>
    <property type="match status" value="1"/>
</dbReference>
<dbReference type="FunFam" id="3.30.40.100:FF:000008">
    <property type="entry name" value="Methyl-CpG-binding domain-containing protein 2"/>
    <property type="match status" value="1"/>
</dbReference>
<evidence type="ECO:0000259" key="12">
    <source>
        <dbReference type="PROSITE" id="PS51050"/>
    </source>
</evidence>
<evidence type="ECO:0000256" key="4">
    <source>
        <dbReference type="ARBA" id="ARBA00022833"/>
    </source>
</evidence>
<keyword evidence="7" id="KW-0804">Transcription</keyword>
<keyword evidence="3" id="KW-0863">Zinc-finger</keyword>
<evidence type="ECO:0000256" key="10">
    <source>
        <dbReference type="SAM" id="MobiDB-lite"/>
    </source>
</evidence>
<dbReference type="GO" id="GO:0003677">
    <property type="term" value="F:DNA binding"/>
    <property type="evidence" value="ECO:0007669"/>
    <property type="project" value="UniProtKB-KW"/>
</dbReference>
<sequence>MHSDHGDASAKVKEEQDSHVGDASRKSSEEKEEHPQNPLPKVTEEDEEHPRDTSFHLKTEDEFNQSGSTSPFGNPVDKPQGSSPTEEDDDVQIIENTDDQAANASNQLVLYDPAVTNSTRDIQPVPVAPPQYHQSQPFPYRNYTQNSQSRVLPAVGAFTVQCANCFKWRLIPSKEKYEEIRESILQEPFVCESAREWRPDISCDDPADINQDGSRLWAIDKPNISQPPPGWQRLLRIRGEGSTKFADVYYAAPSGKRLRSMVEVQKFLDDHPEYLSAGVTMSQFSFQIPKPLQENYVRKRPKTVAPAPGFSMSRPLEPTEVNPLSWVGPITGTELRLSNDGRLPKAYHDGPVFQSAPSSAKKQRTKSLAKHTSGSKNSMQPEFREEESPPSRNCLPFGHL</sequence>
<keyword evidence="14" id="KW-1185">Reference proteome</keyword>
<comment type="caution">
    <text evidence="13">The sequence shown here is derived from an EMBL/GenBank/DDBJ whole genome shotgun (WGS) entry which is preliminary data.</text>
</comment>
<evidence type="ECO:0000256" key="2">
    <source>
        <dbReference type="ARBA" id="ARBA00022723"/>
    </source>
</evidence>
<evidence type="ECO:0000313" key="13">
    <source>
        <dbReference type="EMBL" id="KAI3957128.1"/>
    </source>
</evidence>
<dbReference type="Pfam" id="PF07496">
    <property type="entry name" value="zf-CW"/>
    <property type="match status" value="1"/>
</dbReference>
<dbReference type="GO" id="GO:0000118">
    <property type="term" value="C:histone deacetylase complex"/>
    <property type="evidence" value="ECO:0007669"/>
    <property type="project" value="UniProtKB-ARBA"/>
</dbReference>
<accession>A0AAD4XXW6</accession>
<evidence type="ECO:0000256" key="7">
    <source>
        <dbReference type="ARBA" id="ARBA00023163"/>
    </source>
</evidence>
<reference evidence="13" key="1">
    <citation type="submission" date="2022-04" db="EMBL/GenBank/DDBJ databases">
        <title>A functionally conserved STORR gene fusion in Papaver species that diverged 16.8 million years ago.</title>
        <authorList>
            <person name="Catania T."/>
        </authorList>
    </citation>
    <scope>NUCLEOTIDE SEQUENCE</scope>
    <source>
        <strain evidence="13">S-188037</strain>
    </source>
</reference>
<comment type="function">
    <text evidence="9">Probable transcriptional regulator.</text>
</comment>
<protein>
    <recommendedName>
        <fullName evidence="15">Methyl-CpG-binding domain-containing protein 2</fullName>
    </recommendedName>
</protein>
<dbReference type="InterPro" id="IPR001739">
    <property type="entry name" value="Methyl_CpG_DNA-bd"/>
</dbReference>
<evidence type="ECO:0000256" key="1">
    <source>
        <dbReference type="ARBA" id="ARBA00004123"/>
    </source>
</evidence>
<gene>
    <name evidence="13" type="ORF">MKW98_002755</name>
</gene>
<dbReference type="FunFam" id="3.30.890.10:FF:000012">
    <property type="entry name" value="Methyl-CpG-binding domain-containing protein 1"/>
    <property type="match status" value="1"/>
</dbReference>
<dbReference type="Gene3D" id="3.30.40.100">
    <property type="match status" value="1"/>
</dbReference>
<organism evidence="13 14">
    <name type="scientific">Papaver atlanticum</name>
    <dbReference type="NCBI Taxonomy" id="357466"/>
    <lineage>
        <taxon>Eukaryota</taxon>
        <taxon>Viridiplantae</taxon>
        <taxon>Streptophyta</taxon>
        <taxon>Embryophyta</taxon>
        <taxon>Tracheophyta</taxon>
        <taxon>Spermatophyta</taxon>
        <taxon>Magnoliopsida</taxon>
        <taxon>Ranunculales</taxon>
        <taxon>Papaveraceae</taxon>
        <taxon>Papaveroideae</taxon>
        <taxon>Papaver</taxon>
    </lineage>
</organism>
<keyword evidence="6" id="KW-0238">DNA-binding</keyword>
<feature type="compositionally biased region" description="Polar residues" evidence="10">
    <location>
        <begin position="370"/>
        <end position="380"/>
    </location>
</feature>
<comment type="subcellular location">
    <subcellularLocation>
        <location evidence="1">Nucleus</location>
    </subcellularLocation>
</comment>
<feature type="compositionally biased region" description="Basic and acidic residues" evidence="10">
    <location>
        <begin position="1"/>
        <end position="35"/>
    </location>
</feature>
<feature type="domain" description="MBD" evidence="11">
    <location>
        <begin position="217"/>
        <end position="291"/>
    </location>
</feature>
<dbReference type="InterPro" id="IPR016177">
    <property type="entry name" value="DNA-bd_dom_sf"/>
</dbReference>
<dbReference type="EMBL" id="JAJJMB010001378">
    <property type="protein sequence ID" value="KAI3957128.1"/>
    <property type="molecule type" value="Genomic_DNA"/>
</dbReference>
<dbReference type="CDD" id="cd01396">
    <property type="entry name" value="MeCP2_MBD"/>
    <property type="match status" value="1"/>
</dbReference>
<evidence type="ECO:0000313" key="14">
    <source>
        <dbReference type="Proteomes" id="UP001202328"/>
    </source>
</evidence>
<evidence type="ECO:0000259" key="11">
    <source>
        <dbReference type="PROSITE" id="PS50982"/>
    </source>
</evidence>